<keyword evidence="2" id="KW-1185">Reference proteome</keyword>
<proteinExistence type="predicted"/>
<organism evidence="1 2">
    <name type="scientific">Geodia barretti</name>
    <name type="common">Barrett's horny sponge</name>
    <dbReference type="NCBI Taxonomy" id="519541"/>
    <lineage>
        <taxon>Eukaryota</taxon>
        <taxon>Metazoa</taxon>
        <taxon>Porifera</taxon>
        <taxon>Demospongiae</taxon>
        <taxon>Heteroscleromorpha</taxon>
        <taxon>Tetractinellida</taxon>
        <taxon>Astrophorina</taxon>
        <taxon>Geodiidae</taxon>
        <taxon>Geodia</taxon>
    </lineage>
</organism>
<name>A0AA35S111_GEOBA</name>
<protein>
    <submittedName>
        <fullName evidence="1">Uncharacterized protein</fullName>
    </submittedName>
</protein>
<gene>
    <name evidence="1" type="ORF">GBAR_LOCUS12724</name>
</gene>
<dbReference type="AlphaFoldDB" id="A0AA35S111"/>
<dbReference type="EMBL" id="CASHTH010001901">
    <property type="protein sequence ID" value="CAI8021450.1"/>
    <property type="molecule type" value="Genomic_DNA"/>
</dbReference>
<feature type="non-terminal residue" evidence="1">
    <location>
        <position position="250"/>
    </location>
</feature>
<dbReference type="Proteomes" id="UP001174909">
    <property type="component" value="Unassembled WGS sequence"/>
</dbReference>
<accession>A0AA35S111</accession>
<evidence type="ECO:0000313" key="1">
    <source>
        <dbReference type="EMBL" id="CAI8021450.1"/>
    </source>
</evidence>
<sequence>MITASDELLAPVRVRIQHCAIQEKEGSLVFLEADDTPPYRFHPLCDGKFPLQESYGEIETKHFCCLWIIWSILGYRLKLALFVFYERDGGATIVITKNEPWLVNAVKFEYRNATKCNSTTISCDYTTKDITASLPEPPTEGWNIEPVFVSHIDMLDVYEYEPGKLCPKIELFTTWTGEGEPKEERISIKIKGDTVMPISLWCSQSTHPHSFTAGQLDCSGADLIHALKVLKGLDKDITKRVGLRLGLSPH</sequence>
<evidence type="ECO:0000313" key="2">
    <source>
        <dbReference type="Proteomes" id="UP001174909"/>
    </source>
</evidence>
<reference evidence="1" key="1">
    <citation type="submission" date="2023-03" db="EMBL/GenBank/DDBJ databases">
        <authorList>
            <person name="Steffen K."/>
            <person name="Cardenas P."/>
        </authorList>
    </citation>
    <scope>NUCLEOTIDE SEQUENCE</scope>
</reference>
<comment type="caution">
    <text evidence="1">The sequence shown here is derived from an EMBL/GenBank/DDBJ whole genome shotgun (WGS) entry which is preliminary data.</text>
</comment>